<evidence type="ECO:0000256" key="1">
    <source>
        <dbReference type="ARBA" id="ARBA00023122"/>
    </source>
</evidence>
<dbReference type="PANTHER" id="PTHR43080">
    <property type="entry name" value="CBS DOMAIN-CONTAINING PROTEIN CBSX3, MITOCHONDRIAL"/>
    <property type="match status" value="1"/>
</dbReference>
<dbReference type="PANTHER" id="PTHR43080:SF29">
    <property type="entry name" value="OS02G0818000 PROTEIN"/>
    <property type="match status" value="1"/>
</dbReference>
<dbReference type="Gene3D" id="3.10.580.10">
    <property type="entry name" value="CBS-domain"/>
    <property type="match status" value="1"/>
</dbReference>
<dbReference type="Proteomes" id="UP000620156">
    <property type="component" value="Unassembled WGS sequence"/>
</dbReference>
<evidence type="ECO:0008006" key="8">
    <source>
        <dbReference type="Google" id="ProtNLM"/>
    </source>
</evidence>
<dbReference type="InterPro" id="IPR007055">
    <property type="entry name" value="BON_dom"/>
</dbReference>
<feature type="domain" description="BON" evidence="4">
    <location>
        <begin position="131"/>
        <end position="200"/>
    </location>
</feature>
<dbReference type="InterPro" id="IPR046342">
    <property type="entry name" value="CBS_dom_sf"/>
</dbReference>
<dbReference type="Pfam" id="PF00571">
    <property type="entry name" value="CBS"/>
    <property type="match status" value="2"/>
</dbReference>
<reference evidence="6" key="1">
    <citation type="journal article" date="2014" name="Int. J. Syst. Evol. Microbiol.">
        <title>Complete genome sequence of Corynebacterium casei LMG S-19264T (=DSM 44701T), isolated from a smear-ripened cheese.</title>
        <authorList>
            <consortium name="US DOE Joint Genome Institute (JGI-PGF)"/>
            <person name="Walter F."/>
            <person name="Albersmeier A."/>
            <person name="Kalinowski J."/>
            <person name="Ruckert C."/>
        </authorList>
    </citation>
    <scope>NUCLEOTIDE SEQUENCE</scope>
    <source>
        <strain evidence="6">JCM 3131</strain>
    </source>
</reference>
<dbReference type="PROSITE" id="PS50914">
    <property type="entry name" value="BON"/>
    <property type="match status" value="1"/>
</dbReference>
<feature type="compositionally biased region" description="Low complexity" evidence="3">
    <location>
        <begin position="222"/>
        <end position="234"/>
    </location>
</feature>
<evidence type="ECO:0000313" key="7">
    <source>
        <dbReference type="Proteomes" id="UP000620156"/>
    </source>
</evidence>
<dbReference type="InterPro" id="IPR051257">
    <property type="entry name" value="Diverse_CBS-Domain"/>
</dbReference>
<accession>A0A918EPH1</accession>
<feature type="compositionally biased region" description="Basic and acidic residues" evidence="3">
    <location>
        <begin position="210"/>
        <end position="220"/>
    </location>
</feature>
<feature type="region of interest" description="Disordered" evidence="3">
    <location>
        <begin position="205"/>
        <end position="259"/>
    </location>
</feature>
<feature type="domain" description="CBS" evidence="5">
    <location>
        <begin position="78"/>
        <end position="135"/>
    </location>
</feature>
<keyword evidence="7" id="KW-1185">Reference proteome</keyword>
<protein>
    <recommendedName>
        <fullName evidence="8">CBS domain-containing protein</fullName>
    </recommendedName>
</protein>
<dbReference type="InterPro" id="IPR000644">
    <property type="entry name" value="CBS_dom"/>
</dbReference>
<dbReference type="SMART" id="SM00116">
    <property type="entry name" value="CBS"/>
    <property type="match status" value="2"/>
</dbReference>
<evidence type="ECO:0000256" key="3">
    <source>
        <dbReference type="SAM" id="MobiDB-lite"/>
    </source>
</evidence>
<evidence type="ECO:0000313" key="6">
    <source>
        <dbReference type="EMBL" id="GGQ48829.1"/>
    </source>
</evidence>
<dbReference type="PROSITE" id="PS51371">
    <property type="entry name" value="CBS"/>
    <property type="match status" value="2"/>
</dbReference>
<dbReference type="SUPFAM" id="SSF54631">
    <property type="entry name" value="CBS-domain pair"/>
    <property type="match status" value="1"/>
</dbReference>
<dbReference type="EMBL" id="BMQK01000003">
    <property type="protein sequence ID" value="GGQ48829.1"/>
    <property type="molecule type" value="Genomic_DNA"/>
</dbReference>
<evidence type="ECO:0000256" key="2">
    <source>
        <dbReference type="PROSITE-ProRule" id="PRU00703"/>
    </source>
</evidence>
<dbReference type="Gene3D" id="3.30.1340.30">
    <property type="match status" value="1"/>
</dbReference>
<dbReference type="CDD" id="cd04586">
    <property type="entry name" value="CBS_pair_BON_assoc"/>
    <property type="match status" value="1"/>
</dbReference>
<reference evidence="6" key="2">
    <citation type="submission" date="2020-09" db="EMBL/GenBank/DDBJ databases">
        <authorList>
            <person name="Sun Q."/>
            <person name="Ohkuma M."/>
        </authorList>
    </citation>
    <scope>NUCLEOTIDE SEQUENCE</scope>
    <source>
        <strain evidence="6">JCM 3131</strain>
    </source>
</reference>
<evidence type="ECO:0000259" key="5">
    <source>
        <dbReference type="PROSITE" id="PS51371"/>
    </source>
</evidence>
<dbReference type="AlphaFoldDB" id="A0A918EPH1"/>
<comment type="caution">
    <text evidence="6">The sequence shown here is derived from an EMBL/GenBank/DDBJ whole genome shotgun (WGS) entry which is preliminary data.</text>
</comment>
<feature type="domain" description="CBS" evidence="5">
    <location>
        <begin position="10"/>
        <end position="67"/>
    </location>
</feature>
<dbReference type="Pfam" id="PF04972">
    <property type="entry name" value="BON"/>
    <property type="match status" value="1"/>
</dbReference>
<sequence length="259" mass="27623">MTSYTVGEVMTREVVQARRTTPFKEVVRLLDHHRISGLPVVDDDDKVLGVVSGTDLVRAQADRAGRSPAGTVTAQDLMSAPAITVHPEQSVPDAARLMERRGVERLPVVDEEDRLIGIATRRDLLRVFLRTDDDIRRQVTAEVVVGGLALPPDSVRVSVRDGVVTLDGRVELRSQVPEAVHAVWRLEGVVGVVNGLTFRIDDCAPAGADRPCRSGPDGRGRGPTAPAAAPGSPGQWSRGAAHHRGAAPVPAPPYVHGGP</sequence>
<gene>
    <name evidence="6" type="ORF">GCM10010145_16990</name>
</gene>
<name>A0A918EPH1_9ACTN</name>
<keyword evidence="1 2" id="KW-0129">CBS domain</keyword>
<organism evidence="6 7">
    <name type="scientific">Streptomyces ruber</name>
    <dbReference type="NCBI Taxonomy" id="83378"/>
    <lineage>
        <taxon>Bacteria</taxon>
        <taxon>Bacillati</taxon>
        <taxon>Actinomycetota</taxon>
        <taxon>Actinomycetes</taxon>
        <taxon>Kitasatosporales</taxon>
        <taxon>Streptomycetaceae</taxon>
        <taxon>Streptomyces</taxon>
    </lineage>
</organism>
<evidence type="ECO:0000259" key="4">
    <source>
        <dbReference type="PROSITE" id="PS50914"/>
    </source>
</evidence>
<proteinExistence type="predicted"/>